<evidence type="ECO:0000256" key="1">
    <source>
        <dbReference type="SAM" id="Phobius"/>
    </source>
</evidence>
<feature type="transmembrane region" description="Helical" evidence="1">
    <location>
        <begin position="12"/>
        <end position="33"/>
    </location>
</feature>
<name>A0A2M7B829_9BACT</name>
<sequence>MRRDLKQNKGAAFLPVVLLISGLVTVIVAAIVLTSTLASTGSARTKWSAEALAISQAGIDDGIIKIIRNKNCPDASCLSSFTLSAGNGTTSVTIAKDTPSNGKHTVTSLAKVRVAQKKLQAIVNTNAITGQVEIESIQEVAL</sequence>
<evidence type="ECO:0000313" key="3">
    <source>
        <dbReference type="Proteomes" id="UP000230131"/>
    </source>
</evidence>
<protein>
    <recommendedName>
        <fullName evidence="4">Type 4 fimbrial biogenesis protein PilX N-terminal domain-containing protein</fullName>
    </recommendedName>
</protein>
<gene>
    <name evidence="2" type="ORF">COS59_00725</name>
</gene>
<accession>A0A2M7B829</accession>
<dbReference type="EMBL" id="PEVH01000023">
    <property type="protein sequence ID" value="PIU99250.1"/>
    <property type="molecule type" value="Genomic_DNA"/>
</dbReference>
<evidence type="ECO:0008006" key="4">
    <source>
        <dbReference type="Google" id="ProtNLM"/>
    </source>
</evidence>
<proteinExistence type="predicted"/>
<keyword evidence="1" id="KW-1133">Transmembrane helix</keyword>
<reference evidence="3" key="1">
    <citation type="submission" date="2017-09" db="EMBL/GenBank/DDBJ databases">
        <title>Depth-based differentiation of microbial function through sediment-hosted aquifers and enrichment of novel symbionts in the deep terrestrial subsurface.</title>
        <authorList>
            <person name="Probst A.J."/>
            <person name="Ladd B."/>
            <person name="Jarett J.K."/>
            <person name="Geller-Mcgrath D.E."/>
            <person name="Sieber C.M.K."/>
            <person name="Emerson J.B."/>
            <person name="Anantharaman K."/>
            <person name="Thomas B.C."/>
            <person name="Malmstrom R."/>
            <person name="Stieglmeier M."/>
            <person name="Klingl A."/>
            <person name="Woyke T."/>
            <person name="Ryan C.M."/>
            <person name="Banfield J.F."/>
        </authorList>
    </citation>
    <scope>NUCLEOTIDE SEQUENCE [LARGE SCALE GENOMIC DNA]</scope>
</reference>
<dbReference type="Proteomes" id="UP000230131">
    <property type="component" value="Unassembled WGS sequence"/>
</dbReference>
<keyword evidence="1" id="KW-0472">Membrane</keyword>
<keyword evidence="1" id="KW-0812">Transmembrane</keyword>
<evidence type="ECO:0000313" key="2">
    <source>
        <dbReference type="EMBL" id="PIU99250.1"/>
    </source>
</evidence>
<dbReference type="AlphaFoldDB" id="A0A2M7B829"/>
<comment type="caution">
    <text evidence="2">The sequence shown here is derived from an EMBL/GenBank/DDBJ whole genome shotgun (WGS) entry which is preliminary data.</text>
</comment>
<organism evidence="2 3">
    <name type="scientific">Candidatus Wolfebacteria bacterium CG03_land_8_20_14_0_80_36_15</name>
    <dbReference type="NCBI Taxonomy" id="1975067"/>
    <lineage>
        <taxon>Bacteria</taxon>
        <taxon>Candidatus Wolfeibacteriota</taxon>
    </lineage>
</organism>